<feature type="domain" description="Phlebovirus glycoprotein G2 fusion" evidence="1">
    <location>
        <begin position="13"/>
        <end position="283"/>
    </location>
</feature>
<organism evidence="2 3">
    <name type="scientific">Panagrellus redivivus</name>
    <name type="common">Microworm</name>
    <dbReference type="NCBI Taxonomy" id="6233"/>
    <lineage>
        <taxon>Eukaryota</taxon>
        <taxon>Metazoa</taxon>
        <taxon>Ecdysozoa</taxon>
        <taxon>Nematoda</taxon>
        <taxon>Chromadorea</taxon>
        <taxon>Rhabditida</taxon>
        <taxon>Tylenchina</taxon>
        <taxon>Panagrolaimomorpha</taxon>
        <taxon>Panagrolaimoidea</taxon>
        <taxon>Panagrolaimidae</taxon>
        <taxon>Panagrellus</taxon>
    </lineage>
</organism>
<name>A0A7E4UQB9_PANRE</name>
<evidence type="ECO:0000313" key="2">
    <source>
        <dbReference type="Proteomes" id="UP000492821"/>
    </source>
</evidence>
<reference evidence="2" key="1">
    <citation type="journal article" date="2013" name="Genetics">
        <title>The draft genome and transcriptome of Panagrellus redivivus are shaped by the harsh demands of a free-living lifestyle.</title>
        <authorList>
            <person name="Srinivasan J."/>
            <person name="Dillman A.R."/>
            <person name="Macchietto M.G."/>
            <person name="Heikkinen L."/>
            <person name="Lakso M."/>
            <person name="Fracchia K.M."/>
            <person name="Antoshechkin I."/>
            <person name="Mortazavi A."/>
            <person name="Wong G."/>
            <person name="Sternberg P.W."/>
        </authorList>
    </citation>
    <scope>NUCLEOTIDE SEQUENCE [LARGE SCALE GENOMIC DNA]</scope>
    <source>
        <strain evidence="2">MT8872</strain>
    </source>
</reference>
<accession>A0A7E4UQB9</accession>
<dbReference type="AlphaFoldDB" id="A0A7E4UQB9"/>
<evidence type="ECO:0000259" key="1">
    <source>
        <dbReference type="Pfam" id="PF07245"/>
    </source>
</evidence>
<dbReference type="Pfam" id="PF07245">
    <property type="entry name" value="Phlebovirus_G2"/>
    <property type="match status" value="1"/>
</dbReference>
<dbReference type="Proteomes" id="UP000492821">
    <property type="component" value="Unassembled WGS sequence"/>
</dbReference>
<keyword evidence="2" id="KW-1185">Reference proteome</keyword>
<dbReference type="WBParaSite" id="Pan_g11207.t1">
    <property type="protein sequence ID" value="Pan_g11207.t1"/>
    <property type="gene ID" value="Pan_g11207"/>
</dbReference>
<proteinExistence type="predicted"/>
<protein>
    <submittedName>
        <fullName evidence="3">Phlebovirus_G2 domain-containing protein</fullName>
    </submittedName>
</protein>
<evidence type="ECO:0000313" key="3">
    <source>
        <dbReference type="WBParaSite" id="Pan_g11207.t1"/>
    </source>
</evidence>
<dbReference type="InterPro" id="IPR009878">
    <property type="entry name" value="Phlebovirus_G2_fusion"/>
</dbReference>
<sequence>MVAMMFVALAWQCEDTTILQSLVDDCIENPLTGVINCTLKHRSFLSIPSAGEACLIVKSPESHILSRISISIETLYECEPVVMFHTKRMDFKTLAVKRCAHMGSCVGAACSALAINDTVPELDQANAFLGNSYCISACGSLTCGCPVFWGTACLFYRVYAVPVDTILMPVFRCAAWHPKIKATVNVHSASENVTFTANLTTTKFKTLSNDYLSIKVLNLRSETDVPNLDTFFIKTENQTAWLTSHAFDEASMVQCEPAVCSHHVPTCRCKTAENATRCHCDDVSKILAEPICSPEKCDLKESVCSCHNADDTATCGCEKQSELIHAMSVNYLPSTMLGSA</sequence>
<reference evidence="3" key="2">
    <citation type="submission" date="2020-10" db="UniProtKB">
        <authorList>
            <consortium name="WormBaseParasite"/>
        </authorList>
    </citation>
    <scope>IDENTIFICATION</scope>
</reference>